<evidence type="ECO:0000259" key="8">
    <source>
        <dbReference type="PROSITE" id="PS50280"/>
    </source>
</evidence>
<evidence type="ECO:0000313" key="11">
    <source>
        <dbReference type="Proteomes" id="UP000812966"/>
    </source>
</evidence>
<keyword evidence="2" id="KW-0158">Chromosome</keyword>
<dbReference type="GO" id="GO:0046872">
    <property type="term" value="F:metal ion binding"/>
    <property type="evidence" value="ECO:0007669"/>
    <property type="project" value="UniProtKB-KW"/>
</dbReference>
<evidence type="ECO:0000256" key="3">
    <source>
        <dbReference type="ARBA" id="ARBA00022603"/>
    </source>
</evidence>
<evidence type="ECO:0000313" key="10">
    <source>
        <dbReference type="EMBL" id="KAG7530811.1"/>
    </source>
</evidence>
<dbReference type="PROSITE" id="PS50868">
    <property type="entry name" value="POST_SET"/>
    <property type="match status" value="1"/>
</dbReference>
<dbReference type="GO" id="GO:0005694">
    <property type="term" value="C:chromosome"/>
    <property type="evidence" value="ECO:0007669"/>
    <property type="project" value="UniProtKB-SubCell"/>
</dbReference>
<dbReference type="GO" id="GO:0032259">
    <property type="term" value="P:methylation"/>
    <property type="evidence" value="ECO:0007669"/>
    <property type="project" value="UniProtKB-KW"/>
</dbReference>
<sequence length="270" mass="29924">MSDLYLPRGEKSSRGNVSNGLTLGYPAELDDEACCGDEAANAKRCAITSECECVETTGNFYDRFGRLQLSVLPRNLPLVECGPLCLCSVENCYNRVTQGPTRLQLEVYFARDSVQKGFACRTLEPAKAGSFVALYAGELISGKTAQRRRTKRQQEHPSWGNYILALRENDKVWGRVDATRTGNVARFLNHSCDPNCLIQLVRWGPRAFPRPAIFTRKAISAGEELTWDYGNASCDPEEEVHTSAEASPAILKPCLCGAQNCRDYLPWGTD</sequence>
<reference evidence="10" key="1">
    <citation type="submission" date="2020-04" db="EMBL/GenBank/DDBJ databases">
        <title>Analysis of mating type loci in Filobasidium floriforme.</title>
        <authorList>
            <person name="Nowrousian M."/>
        </authorList>
    </citation>
    <scope>NUCLEOTIDE SEQUENCE</scope>
    <source>
        <strain evidence="10">CBS 6242</strain>
    </source>
</reference>
<evidence type="ECO:0000259" key="9">
    <source>
        <dbReference type="PROSITE" id="PS50868"/>
    </source>
</evidence>
<dbReference type="PANTHER" id="PTHR46223">
    <property type="entry name" value="HISTONE-LYSINE N-METHYLTRANSFERASE SUV39H"/>
    <property type="match status" value="1"/>
</dbReference>
<dbReference type="InterPro" id="IPR001214">
    <property type="entry name" value="SET_dom"/>
</dbReference>
<dbReference type="PANTHER" id="PTHR46223:SF3">
    <property type="entry name" value="HISTONE-LYSINE N-METHYLTRANSFERASE SET-23"/>
    <property type="match status" value="1"/>
</dbReference>
<dbReference type="Pfam" id="PF00856">
    <property type="entry name" value="SET"/>
    <property type="match status" value="1"/>
</dbReference>
<evidence type="ECO:0000256" key="1">
    <source>
        <dbReference type="ARBA" id="ARBA00004286"/>
    </source>
</evidence>
<dbReference type="SUPFAM" id="SSF82199">
    <property type="entry name" value="SET domain"/>
    <property type="match status" value="1"/>
</dbReference>
<accession>A0A8K0JJQ2</accession>
<dbReference type="InterPro" id="IPR050973">
    <property type="entry name" value="H3K9_Histone-Lys_N-MTase"/>
</dbReference>
<evidence type="ECO:0000256" key="4">
    <source>
        <dbReference type="ARBA" id="ARBA00022679"/>
    </source>
</evidence>
<evidence type="ECO:0000256" key="2">
    <source>
        <dbReference type="ARBA" id="ARBA00022454"/>
    </source>
</evidence>
<dbReference type="Proteomes" id="UP000812966">
    <property type="component" value="Unassembled WGS sequence"/>
</dbReference>
<keyword evidence="5" id="KW-0949">S-adenosyl-L-methionine</keyword>
<keyword evidence="11" id="KW-1185">Reference proteome</keyword>
<dbReference type="InterPro" id="IPR046341">
    <property type="entry name" value="SET_dom_sf"/>
</dbReference>
<feature type="domain" description="Post-SET" evidence="9">
    <location>
        <begin position="250"/>
        <end position="266"/>
    </location>
</feature>
<evidence type="ECO:0000256" key="6">
    <source>
        <dbReference type="ARBA" id="ARBA00022723"/>
    </source>
</evidence>
<evidence type="ECO:0000256" key="7">
    <source>
        <dbReference type="ARBA" id="ARBA00022833"/>
    </source>
</evidence>
<dbReference type="GO" id="GO:0008168">
    <property type="term" value="F:methyltransferase activity"/>
    <property type="evidence" value="ECO:0007669"/>
    <property type="project" value="UniProtKB-KW"/>
</dbReference>
<dbReference type="SMART" id="SM00317">
    <property type="entry name" value="SET"/>
    <property type="match status" value="1"/>
</dbReference>
<comment type="caution">
    <text evidence="10">The sequence shown here is derived from an EMBL/GenBank/DDBJ whole genome shotgun (WGS) entry which is preliminary data.</text>
</comment>
<keyword evidence="6" id="KW-0479">Metal-binding</keyword>
<comment type="subcellular location">
    <subcellularLocation>
        <location evidence="1">Chromosome</location>
    </subcellularLocation>
</comment>
<dbReference type="Gene3D" id="2.170.270.10">
    <property type="entry name" value="SET domain"/>
    <property type="match status" value="1"/>
</dbReference>
<keyword evidence="7" id="KW-0862">Zinc</keyword>
<keyword evidence="4" id="KW-0808">Transferase</keyword>
<dbReference type="PROSITE" id="PS50280">
    <property type="entry name" value="SET"/>
    <property type="match status" value="1"/>
</dbReference>
<keyword evidence="3" id="KW-0489">Methyltransferase</keyword>
<name>A0A8K0JJQ2_9TREE</name>
<dbReference type="EMBL" id="JABELV010000108">
    <property type="protein sequence ID" value="KAG7530811.1"/>
    <property type="molecule type" value="Genomic_DNA"/>
</dbReference>
<feature type="domain" description="SET" evidence="8">
    <location>
        <begin position="105"/>
        <end position="230"/>
    </location>
</feature>
<evidence type="ECO:0000256" key="5">
    <source>
        <dbReference type="ARBA" id="ARBA00022691"/>
    </source>
</evidence>
<protein>
    <submittedName>
        <fullName evidence="10">Uncharacterized protein</fullName>
    </submittedName>
</protein>
<dbReference type="InterPro" id="IPR003616">
    <property type="entry name" value="Post-SET_dom"/>
</dbReference>
<dbReference type="AlphaFoldDB" id="A0A8K0JJQ2"/>
<organism evidence="10 11">
    <name type="scientific">Filobasidium floriforme</name>
    <dbReference type="NCBI Taxonomy" id="5210"/>
    <lineage>
        <taxon>Eukaryota</taxon>
        <taxon>Fungi</taxon>
        <taxon>Dikarya</taxon>
        <taxon>Basidiomycota</taxon>
        <taxon>Agaricomycotina</taxon>
        <taxon>Tremellomycetes</taxon>
        <taxon>Filobasidiales</taxon>
        <taxon>Filobasidiaceae</taxon>
        <taxon>Filobasidium</taxon>
    </lineage>
</organism>
<gene>
    <name evidence="10" type="ORF">FFLO_04790</name>
</gene>
<proteinExistence type="predicted"/>